<proteinExistence type="predicted"/>
<dbReference type="RefSeq" id="WP_237452898.1">
    <property type="nucleotide sequence ID" value="NZ_WTYC01000001.1"/>
</dbReference>
<sequence length="76" mass="7909">MGRDSGREQGRDPAAAKFWTLQGIRLAGIATAMAGAAGVAEKLAMPQWAAGLLLAAGVGIYFGLPVALARKWKAER</sequence>
<keyword evidence="1" id="KW-1133">Transmembrane helix</keyword>
<evidence type="ECO:0000313" key="3">
    <source>
        <dbReference type="Proteomes" id="UP000448199"/>
    </source>
</evidence>
<keyword evidence="3" id="KW-1185">Reference proteome</keyword>
<protein>
    <submittedName>
        <fullName evidence="2">Uncharacterized protein</fullName>
    </submittedName>
</protein>
<gene>
    <name evidence="2" type="ORF">GRI69_02760</name>
</gene>
<comment type="caution">
    <text evidence="2">The sequence shown here is derived from an EMBL/GenBank/DDBJ whole genome shotgun (WGS) entry which is preliminary data.</text>
</comment>
<keyword evidence="1" id="KW-0472">Membrane</keyword>
<accession>A0A844XLX4</accession>
<feature type="transmembrane region" description="Helical" evidence="1">
    <location>
        <begin position="48"/>
        <end position="69"/>
    </location>
</feature>
<dbReference type="EMBL" id="WTYC01000001">
    <property type="protein sequence ID" value="MXO47185.1"/>
    <property type="molecule type" value="Genomic_DNA"/>
</dbReference>
<organism evidence="2 3">
    <name type="scientific">Qipengyuania vulgaris</name>
    <dbReference type="NCBI Taxonomy" id="291985"/>
    <lineage>
        <taxon>Bacteria</taxon>
        <taxon>Pseudomonadati</taxon>
        <taxon>Pseudomonadota</taxon>
        <taxon>Alphaproteobacteria</taxon>
        <taxon>Sphingomonadales</taxon>
        <taxon>Erythrobacteraceae</taxon>
        <taxon>Qipengyuania</taxon>
    </lineage>
</organism>
<keyword evidence="1" id="KW-0812">Transmembrane</keyword>
<reference evidence="2 3" key="1">
    <citation type="submission" date="2019-12" db="EMBL/GenBank/DDBJ databases">
        <title>Genomic-based taxomic classification of the family Erythrobacteraceae.</title>
        <authorList>
            <person name="Xu L."/>
        </authorList>
    </citation>
    <scope>NUCLEOTIDE SEQUENCE [LARGE SCALE GENOMIC DNA]</scope>
    <source>
        <strain evidence="2 3">DSM 17792</strain>
    </source>
</reference>
<evidence type="ECO:0000256" key="1">
    <source>
        <dbReference type="SAM" id="Phobius"/>
    </source>
</evidence>
<evidence type="ECO:0000313" key="2">
    <source>
        <dbReference type="EMBL" id="MXO47185.1"/>
    </source>
</evidence>
<name>A0A844XLX4_9SPHN</name>
<dbReference type="AlphaFoldDB" id="A0A844XLX4"/>
<dbReference type="Proteomes" id="UP000448199">
    <property type="component" value="Unassembled WGS sequence"/>
</dbReference>